<dbReference type="GeneID" id="107227666"/>
<dbReference type="Proteomes" id="UP000829291">
    <property type="component" value="Chromosome 3"/>
</dbReference>
<evidence type="ECO:0000313" key="11">
    <source>
        <dbReference type="RefSeq" id="XP_046590943.1"/>
    </source>
</evidence>
<keyword evidence="10 11" id="KW-0808">Transferase</keyword>
<gene>
    <name evidence="10 11" type="primary">LOC107227666</name>
</gene>
<evidence type="ECO:0000313" key="10">
    <source>
        <dbReference type="RefSeq" id="XP_046590942.1"/>
    </source>
</evidence>
<keyword evidence="4" id="KW-0378">Hydrolase</keyword>
<keyword evidence="10 11" id="KW-0489">Methyltransferase</keyword>
<dbReference type="InterPro" id="IPR019775">
    <property type="entry name" value="WD40_repeat_CS"/>
</dbReference>
<evidence type="ECO:0000256" key="4">
    <source>
        <dbReference type="ARBA" id="ARBA00022801"/>
    </source>
</evidence>
<keyword evidence="2 8" id="KW-0853">WD repeat</keyword>
<comment type="pathway">
    <text evidence="1">Protein modification; peptidyl-diphthamide biosynthesis.</text>
</comment>
<keyword evidence="9" id="KW-1185">Reference proteome</keyword>
<keyword evidence="3" id="KW-0677">Repeat</keyword>
<name>A0ABM3FSF8_NEOLC</name>
<organism evidence="9 10">
    <name type="scientific">Neodiprion lecontei</name>
    <name type="common">Redheaded pine sawfly</name>
    <dbReference type="NCBI Taxonomy" id="441921"/>
    <lineage>
        <taxon>Eukaryota</taxon>
        <taxon>Metazoa</taxon>
        <taxon>Ecdysozoa</taxon>
        <taxon>Arthropoda</taxon>
        <taxon>Hexapoda</taxon>
        <taxon>Insecta</taxon>
        <taxon>Pterygota</taxon>
        <taxon>Neoptera</taxon>
        <taxon>Endopterygota</taxon>
        <taxon>Hymenoptera</taxon>
        <taxon>Tenthredinoidea</taxon>
        <taxon>Diprionidae</taxon>
        <taxon>Diprioninae</taxon>
        <taxon>Neodiprion</taxon>
    </lineage>
</organism>
<evidence type="ECO:0000256" key="2">
    <source>
        <dbReference type="ARBA" id="ARBA00022574"/>
    </source>
</evidence>
<sequence>MFPMCFTTLDTFDTEFSADSVEWCPIEPFTDVFVCGTYQFSNTEVGGDTENTKCPNRLGRIYLFRVKNSGKLNLLQHLNVPAVLDMKWMHVKMNHKILLGVANASGCIQIYELSDVNNISLKLFTEQKINPDHGEILALSLDWSSGVLCNNADQDVKAVVSDSHGSISIFEFRGESLVNKYLWNAHGYEAWIAAFDYWNTNIIYTGGDDCRLQWFDIRMGTQPAGNNRIHGAGVTSLHSNAAQEFTLASGSYDEILRLWDVRKLRNPVSELNLNGGIWRLKWEPKHHTCLLAACMYGGFKIIDCLDKGAPNVIAQYTEHESISYGSDWSSLSSSEIKRLGIADCTIDTRVLIGTCSFYDHTLKLSSVDLNKQE</sequence>
<dbReference type="InterPro" id="IPR036322">
    <property type="entry name" value="WD40_repeat_dom_sf"/>
</dbReference>
<evidence type="ECO:0000313" key="9">
    <source>
        <dbReference type="Proteomes" id="UP000829291"/>
    </source>
</evidence>
<accession>A0ABM3FSF8</accession>
<evidence type="ECO:0000256" key="8">
    <source>
        <dbReference type="PROSITE-ProRule" id="PRU00221"/>
    </source>
</evidence>
<dbReference type="GO" id="GO:0008168">
    <property type="term" value="F:methyltransferase activity"/>
    <property type="evidence" value="ECO:0007669"/>
    <property type="project" value="UniProtKB-KW"/>
</dbReference>
<evidence type="ECO:0000256" key="5">
    <source>
        <dbReference type="ARBA" id="ARBA00038092"/>
    </source>
</evidence>
<dbReference type="EC" id="3.1.1.97" evidence="6"/>
<reference evidence="10 11" key="1">
    <citation type="submission" date="2025-05" db="UniProtKB">
        <authorList>
            <consortium name="RefSeq"/>
        </authorList>
    </citation>
    <scope>IDENTIFICATION</scope>
    <source>
        <tissue evidence="10 11">Thorax and Abdomen</tissue>
    </source>
</reference>
<dbReference type="InterPro" id="IPR015943">
    <property type="entry name" value="WD40/YVTN_repeat-like_dom_sf"/>
</dbReference>
<comment type="catalytic activity">
    <reaction evidence="7">
        <text>diphthine methyl ester-[translation elongation factor 2] + H2O = diphthine-[translation elongation factor 2] + methanol + H(+)</text>
        <dbReference type="Rhea" id="RHEA:42656"/>
        <dbReference type="Rhea" id="RHEA-COMP:10172"/>
        <dbReference type="Rhea" id="RHEA-COMP:10173"/>
        <dbReference type="ChEBI" id="CHEBI:15377"/>
        <dbReference type="ChEBI" id="CHEBI:15378"/>
        <dbReference type="ChEBI" id="CHEBI:17790"/>
        <dbReference type="ChEBI" id="CHEBI:79005"/>
        <dbReference type="ChEBI" id="CHEBI:82696"/>
        <dbReference type="EC" id="3.1.1.97"/>
    </reaction>
</comment>
<dbReference type="InterPro" id="IPR052415">
    <property type="entry name" value="Diphthine_MTase"/>
</dbReference>
<feature type="repeat" description="WD" evidence="8">
    <location>
        <begin position="227"/>
        <end position="269"/>
    </location>
</feature>
<comment type="similarity">
    <text evidence="5">Belongs to the DPH7 family.</text>
</comment>
<dbReference type="Gene3D" id="2.130.10.10">
    <property type="entry name" value="YVTN repeat-like/Quinoprotein amine dehydrogenase"/>
    <property type="match status" value="1"/>
</dbReference>
<evidence type="ECO:0000256" key="1">
    <source>
        <dbReference type="ARBA" id="ARBA00005156"/>
    </source>
</evidence>
<dbReference type="RefSeq" id="XP_046590943.1">
    <property type="nucleotide sequence ID" value="XM_046734987.1"/>
</dbReference>
<proteinExistence type="inferred from homology"/>
<evidence type="ECO:0000256" key="3">
    <source>
        <dbReference type="ARBA" id="ARBA00022737"/>
    </source>
</evidence>
<dbReference type="PROSITE" id="PS00678">
    <property type="entry name" value="WD_REPEATS_1"/>
    <property type="match status" value="1"/>
</dbReference>
<dbReference type="SMART" id="SM00320">
    <property type="entry name" value="WD40"/>
    <property type="match status" value="3"/>
</dbReference>
<evidence type="ECO:0000256" key="6">
    <source>
        <dbReference type="ARBA" id="ARBA00039131"/>
    </source>
</evidence>
<dbReference type="PANTHER" id="PTHR46042">
    <property type="entry name" value="DIPHTHINE METHYLTRANSFERASE"/>
    <property type="match status" value="1"/>
</dbReference>
<dbReference type="PANTHER" id="PTHR46042:SF1">
    <property type="entry name" value="DIPHTHINE METHYLTRANSFERASE"/>
    <property type="match status" value="1"/>
</dbReference>
<protein>
    <recommendedName>
        <fullName evidence="6">methylated diphthine methylhydrolase</fullName>
        <ecNumber evidence="6">3.1.1.97</ecNumber>
    </recommendedName>
</protein>
<evidence type="ECO:0000256" key="7">
    <source>
        <dbReference type="ARBA" id="ARBA00047551"/>
    </source>
</evidence>
<dbReference type="GO" id="GO:0032259">
    <property type="term" value="P:methylation"/>
    <property type="evidence" value="ECO:0007669"/>
    <property type="project" value="UniProtKB-KW"/>
</dbReference>
<dbReference type="RefSeq" id="XP_046590942.1">
    <property type="nucleotide sequence ID" value="XM_046734986.1"/>
</dbReference>
<dbReference type="PROSITE" id="PS50082">
    <property type="entry name" value="WD_REPEATS_2"/>
    <property type="match status" value="1"/>
</dbReference>
<dbReference type="InterPro" id="IPR001680">
    <property type="entry name" value="WD40_rpt"/>
</dbReference>
<dbReference type="SUPFAM" id="SSF50978">
    <property type="entry name" value="WD40 repeat-like"/>
    <property type="match status" value="1"/>
</dbReference>